<dbReference type="InterPro" id="IPR007694">
    <property type="entry name" value="DNA_helicase_DnaB-like_C"/>
</dbReference>
<gene>
    <name evidence="2" type="ORF">IAB73_06970</name>
</gene>
<dbReference type="Gene3D" id="3.40.50.300">
    <property type="entry name" value="P-loop containing nucleotide triphosphate hydrolases"/>
    <property type="match status" value="1"/>
</dbReference>
<dbReference type="InterPro" id="IPR050219">
    <property type="entry name" value="DnaG_primase"/>
</dbReference>
<accession>A0A9D1CRW0</accession>
<dbReference type="PANTHER" id="PTHR30313">
    <property type="entry name" value="DNA PRIMASE"/>
    <property type="match status" value="1"/>
</dbReference>
<dbReference type="CDD" id="cd03364">
    <property type="entry name" value="TOPRIM_DnaG_primases"/>
    <property type="match status" value="1"/>
</dbReference>
<dbReference type="SMART" id="SM00493">
    <property type="entry name" value="TOPRIM"/>
    <property type="match status" value="1"/>
</dbReference>
<dbReference type="SUPFAM" id="SSF56731">
    <property type="entry name" value="DNA primase core"/>
    <property type="match status" value="1"/>
</dbReference>
<dbReference type="SUPFAM" id="SSF52540">
    <property type="entry name" value="P-loop containing nucleoside triphosphate hydrolases"/>
    <property type="match status" value="1"/>
</dbReference>
<dbReference type="InterPro" id="IPR034151">
    <property type="entry name" value="TOPRIM_DnaG_bac"/>
</dbReference>
<dbReference type="InterPro" id="IPR006171">
    <property type="entry name" value="TOPRIM_dom"/>
</dbReference>
<dbReference type="GO" id="GO:0003678">
    <property type="term" value="F:DNA helicase activity"/>
    <property type="evidence" value="ECO:0007669"/>
    <property type="project" value="InterPro"/>
</dbReference>
<dbReference type="Proteomes" id="UP000886887">
    <property type="component" value="Unassembled WGS sequence"/>
</dbReference>
<dbReference type="GO" id="GO:0005524">
    <property type="term" value="F:ATP binding"/>
    <property type="evidence" value="ECO:0007669"/>
    <property type="project" value="InterPro"/>
</dbReference>
<dbReference type="InterPro" id="IPR027417">
    <property type="entry name" value="P-loop_NTPase"/>
</dbReference>
<dbReference type="Pfam" id="PF13155">
    <property type="entry name" value="Toprim_2"/>
    <property type="match status" value="1"/>
</dbReference>
<name>A0A9D1CRW0_9FIRM</name>
<dbReference type="Pfam" id="PF03796">
    <property type="entry name" value="DnaB_C"/>
    <property type="match status" value="1"/>
</dbReference>
<dbReference type="AlphaFoldDB" id="A0A9D1CRW0"/>
<reference evidence="2" key="1">
    <citation type="submission" date="2020-10" db="EMBL/GenBank/DDBJ databases">
        <authorList>
            <person name="Gilroy R."/>
        </authorList>
    </citation>
    <scope>NUCLEOTIDE SEQUENCE</scope>
    <source>
        <strain evidence="2">ChiSxjej2B14-6234</strain>
    </source>
</reference>
<dbReference type="PROSITE" id="PS51199">
    <property type="entry name" value="SF4_HELICASE"/>
    <property type="match status" value="1"/>
</dbReference>
<protein>
    <submittedName>
        <fullName evidence="2">Toprim domain-containing protein</fullName>
    </submittedName>
</protein>
<dbReference type="GO" id="GO:0006269">
    <property type="term" value="P:DNA replication, synthesis of primer"/>
    <property type="evidence" value="ECO:0007669"/>
    <property type="project" value="TreeGrafter"/>
</dbReference>
<reference evidence="2" key="2">
    <citation type="journal article" date="2021" name="PeerJ">
        <title>Extensive microbial diversity within the chicken gut microbiome revealed by metagenomics and culture.</title>
        <authorList>
            <person name="Gilroy R."/>
            <person name="Ravi A."/>
            <person name="Getino M."/>
            <person name="Pursley I."/>
            <person name="Horton D.L."/>
            <person name="Alikhan N.F."/>
            <person name="Baker D."/>
            <person name="Gharbi K."/>
            <person name="Hall N."/>
            <person name="Watson M."/>
            <person name="Adriaenssens E.M."/>
            <person name="Foster-Nyarko E."/>
            <person name="Jarju S."/>
            <person name="Secka A."/>
            <person name="Antonio M."/>
            <person name="Oren A."/>
            <person name="Chaudhuri R.R."/>
            <person name="La Ragione R."/>
            <person name="Hildebrand F."/>
            <person name="Pallen M.J."/>
        </authorList>
    </citation>
    <scope>NUCLEOTIDE SEQUENCE</scope>
    <source>
        <strain evidence="2">ChiSxjej2B14-6234</strain>
    </source>
</reference>
<organism evidence="2 3">
    <name type="scientific">Candidatus Onthenecus intestinigallinarum</name>
    <dbReference type="NCBI Taxonomy" id="2840875"/>
    <lineage>
        <taxon>Bacteria</taxon>
        <taxon>Bacillati</taxon>
        <taxon>Bacillota</taxon>
        <taxon>Clostridia</taxon>
        <taxon>Eubacteriales</taxon>
        <taxon>Candidatus Onthenecus</taxon>
    </lineage>
</organism>
<proteinExistence type="predicted"/>
<comment type="caution">
    <text evidence="2">The sequence shown here is derived from an EMBL/GenBank/DDBJ whole genome shotgun (WGS) entry which is preliminary data.</text>
</comment>
<dbReference type="GO" id="GO:0005737">
    <property type="term" value="C:cytoplasm"/>
    <property type="evidence" value="ECO:0007669"/>
    <property type="project" value="TreeGrafter"/>
</dbReference>
<dbReference type="Gene3D" id="3.40.1360.10">
    <property type="match status" value="1"/>
</dbReference>
<sequence>MASELMTNIYEHLDRAALLAELGPRLRGQVYELTCPQCGKREAYLYHDGTQITCNRRNKCGYESSLWDYVSRRDGTDGRQTLATLARAAGVELPPPSRRERERATREQAVEMAVRVMQRLLFEDEGRETLSYLRARGWTDEAARAAGFGHYPRQEELRGYIGLVLEGAQDEAFSLFSPRALGETHTLAIPYRDAFGHARGVIVRSVRPDAPGPKYLFNRGVKRGEHFFHIDALPRGARRAVVVEGYIDALMATACGVEGVVAAGGSRITEAQLQEARRLGVGAFVLALDNADLDAAGREGALHAIRLIESAGARAYVARLPAPYKDPDELMRAGPQGVAAFRAAIESPESAASFASRQLMRKHGLTQGALLSKPARDALLDDAMAFAAHLRDPLAPADFFGPIAAGLGVPESLLSAELETRREREAAQARDAAYRALAQRITQYVGEGRAAQVDAMARETLSRIGADGARALRPYTLQHLRLDLMNTPDGLPTGYPALDALVTIPDGAITLVAARPSHGKTTLLTNLFLNQLRAHPGESFAFFSYEETRAALALNMINILAGETLSRAKNKYALKEYFTRFADAAGRPHPALDAAWKAFGEMVDAGRLLLFEESLDAEALAGLIVSMKRRDPRLRAVFIDYMQKIRWAGAQAPTRQVELQRISGRLLDAAKQANIPVVLAAQLGRPAKTSSAREDTRRGVRLDNLRESGDIEQDANVVLGLYNEAVDRAEDADGAPPAQDADQRLTVTVLKNRNGMTGFTVPLRFEPQTLRILPMARERL</sequence>
<dbReference type="EMBL" id="DVFJ01000022">
    <property type="protein sequence ID" value="HIQ71929.1"/>
    <property type="molecule type" value="Genomic_DNA"/>
</dbReference>
<evidence type="ECO:0000313" key="2">
    <source>
        <dbReference type="EMBL" id="HIQ71929.1"/>
    </source>
</evidence>
<feature type="domain" description="SF4 helicase" evidence="1">
    <location>
        <begin position="484"/>
        <end position="779"/>
    </location>
</feature>
<dbReference type="PANTHER" id="PTHR30313:SF2">
    <property type="entry name" value="DNA PRIMASE"/>
    <property type="match status" value="1"/>
</dbReference>
<evidence type="ECO:0000259" key="1">
    <source>
        <dbReference type="PROSITE" id="PS51199"/>
    </source>
</evidence>
<evidence type="ECO:0000313" key="3">
    <source>
        <dbReference type="Proteomes" id="UP000886887"/>
    </source>
</evidence>